<dbReference type="GO" id="GO:0009055">
    <property type="term" value="F:electron transfer activity"/>
    <property type="evidence" value="ECO:0007669"/>
    <property type="project" value="InterPro"/>
</dbReference>
<dbReference type="Proteomes" id="UP000653472">
    <property type="component" value="Unassembled WGS sequence"/>
</dbReference>
<dbReference type="PANTHER" id="PTHR30600:SF10">
    <property type="entry name" value="BLL6722 PROTEIN"/>
    <property type="match status" value="1"/>
</dbReference>
<keyword evidence="4 9" id="KW-0732">Signal</keyword>
<feature type="domain" description="Cytochrome c" evidence="10">
    <location>
        <begin position="45"/>
        <end position="175"/>
    </location>
</feature>
<feature type="domain" description="Cytochrome c" evidence="10">
    <location>
        <begin position="228"/>
        <end position="443"/>
    </location>
</feature>
<keyword evidence="5" id="KW-0560">Oxidoreductase</keyword>
<evidence type="ECO:0000256" key="9">
    <source>
        <dbReference type="SAM" id="SignalP"/>
    </source>
</evidence>
<organism evidence="11 12">
    <name type="scientific">Solimonas marina</name>
    <dbReference type="NCBI Taxonomy" id="2714601"/>
    <lineage>
        <taxon>Bacteria</taxon>
        <taxon>Pseudomonadati</taxon>
        <taxon>Pseudomonadota</taxon>
        <taxon>Gammaproteobacteria</taxon>
        <taxon>Nevskiales</taxon>
        <taxon>Nevskiaceae</taxon>
        <taxon>Solimonas</taxon>
    </lineage>
</organism>
<evidence type="ECO:0000256" key="4">
    <source>
        <dbReference type="ARBA" id="ARBA00022729"/>
    </source>
</evidence>
<evidence type="ECO:0000256" key="3">
    <source>
        <dbReference type="ARBA" id="ARBA00022723"/>
    </source>
</evidence>
<dbReference type="PROSITE" id="PS51257">
    <property type="entry name" value="PROKAR_LIPOPROTEIN"/>
    <property type="match status" value="1"/>
</dbReference>
<sequence length="460" mass="48701">MNKCVAALLLILALSACGNGNHGAASGASSSPSTGSDDDSSSLSAMAQIGKKAFFDTTLSGFKDMSCADCHSPEYAYGPPNSLAVQLGSDGESYGTRAVPSLRYKDMTPAYSDEAENPDGVTLSSPGGGFMDDGRADSLADQITFPLLNPVEMDNPSKAAVVEALKIGAYAAQFEQVFGANVFDDTDAAFADLGQALQAFQREDISFHPYSSKYDLYIENKIGGGLTPAEKRGLEVFNTADIGNCVACHYGGASFDGNTGLMTDFTYQAIGAPRNPDIPNNDDPAYYDMGLCGPYRTDHTPAQLGTPDAYCGQFKVPTLRNVATRTVFFHNGVFHTLDQVVHFYNTRDTNPEYWYPSSGGTGTPVDNPDYALQPTFVPGATVDKFDDLPADEQGSIDEEVPLGTGVGGDNTLGGGTEPRAVHSTPSMTEQDITDLICFLDTLTDGYQPPETAPTHGACVN</sequence>
<evidence type="ECO:0000259" key="10">
    <source>
        <dbReference type="PROSITE" id="PS51007"/>
    </source>
</evidence>
<feature type="chain" id="PRO_5037822677" evidence="9">
    <location>
        <begin position="25"/>
        <end position="460"/>
    </location>
</feature>
<comment type="caution">
    <text evidence="11">The sequence shown here is derived from an EMBL/GenBank/DDBJ whole genome shotgun (WGS) entry which is preliminary data.</text>
</comment>
<dbReference type="EMBL" id="JAAVXB010000005">
    <property type="protein sequence ID" value="NKF22853.1"/>
    <property type="molecule type" value="Genomic_DNA"/>
</dbReference>
<dbReference type="InterPro" id="IPR051395">
    <property type="entry name" value="Cytochrome_c_Peroxidase/MauG"/>
</dbReference>
<evidence type="ECO:0000313" key="11">
    <source>
        <dbReference type="EMBL" id="NKF22853.1"/>
    </source>
</evidence>
<dbReference type="InterPro" id="IPR036909">
    <property type="entry name" value="Cyt_c-like_dom_sf"/>
</dbReference>
<accession>A0A970B6I8</accession>
<reference evidence="11" key="1">
    <citation type="submission" date="2020-03" db="EMBL/GenBank/DDBJ databases">
        <title>Solimonas marina sp. nov., isolated from deep seawater of the Pacific Ocean.</title>
        <authorList>
            <person name="Liu X."/>
            <person name="Lai Q."/>
            <person name="Sun F."/>
            <person name="Gai Y."/>
            <person name="Li G."/>
            <person name="Shao Z."/>
        </authorList>
    </citation>
    <scope>NUCLEOTIDE SEQUENCE</scope>
    <source>
        <strain evidence="11">C16B3</strain>
    </source>
</reference>
<dbReference type="AlphaFoldDB" id="A0A970B6I8"/>
<dbReference type="Gene3D" id="1.10.760.10">
    <property type="entry name" value="Cytochrome c-like domain"/>
    <property type="match status" value="2"/>
</dbReference>
<protein>
    <submittedName>
        <fullName evidence="11">Cytochrome-c peroxidase</fullName>
    </submittedName>
</protein>
<keyword evidence="12" id="KW-1185">Reference proteome</keyword>
<evidence type="ECO:0000256" key="8">
    <source>
        <dbReference type="SAM" id="MobiDB-lite"/>
    </source>
</evidence>
<keyword evidence="11" id="KW-0575">Peroxidase</keyword>
<dbReference type="InterPro" id="IPR009056">
    <property type="entry name" value="Cyt_c-like_dom"/>
</dbReference>
<dbReference type="GO" id="GO:0030313">
    <property type="term" value="C:cell envelope"/>
    <property type="evidence" value="ECO:0007669"/>
    <property type="project" value="UniProtKB-SubCell"/>
</dbReference>
<evidence type="ECO:0000256" key="2">
    <source>
        <dbReference type="ARBA" id="ARBA00022617"/>
    </source>
</evidence>
<dbReference type="PROSITE" id="PS51007">
    <property type="entry name" value="CYTC"/>
    <property type="match status" value="2"/>
</dbReference>
<dbReference type="GO" id="GO:0046872">
    <property type="term" value="F:metal ion binding"/>
    <property type="evidence" value="ECO:0007669"/>
    <property type="project" value="UniProtKB-KW"/>
</dbReference>
<name>A0A970B6I8_9GAMM</name>
<proteinExistence type="predicted"/>
<dbReference type="RefSeq" id="WP_168148155.1">
    <property type="nucleotide sequence ID" value="NZ_JAAVXB010000005.1"/>
</dbReference>
<dbReference type="GO" id="GO:0020037">
    <property type="term" value="F:heme binding"/>
    <property type="evidence" value="ECO:0007669"/>
    <property type="project" value="InterPro"/>
</dbReference>
<dbReference type="Pfam" id="PF03150">
    <property type="entry name" value="CCP_MauG"/>
    <property type="match status" value="1"/>
</dbReference>
<gene>
    <name evidence="11" type="ORF">G7Y82_11035</name>
</gene>
<dbReference type="GO" id="GO:0004130">
    <property type="term" value="F:cytochrome-c peroxidase activity"/>
    <property type="evidence" value="ECO:0007669"/>
    <property type="project" value="TreeGrafter"/>
</dbReference>
<evidence type="ECO:0000256" key="5">
    <source>
        <dbReference type="ARBA" id="ARBA00023002"/>
    </source>
</evidence>
<evidence type="ECO:0000256" key="1">
    <source>
        <dbReference type="ARBA" id="ARBA00004196"/>
    </source>
</evidence>
<dbReference type="SUPFAM" id="SSF46626">
    <property type="entry name" value="Cytochrome c"/>
    <property type="match status" value="2"/>
</dbReference>
<feature type="region of interest" description="Disordered" evidence="8">
    <location>
        <begin position="394"/>
        <end position="427"/>
    </location>
</feature>
<evidence type="ECO:0000313" key="12">
    <source>
        <dbReference type="Proteomes" id="UP000653472"/>
    </source>
</evidence>
<keyword evidence="3 7" id="KW-0479">Metal-binding</keyword>
<comment type="subcellular location">
    <subcellularLocation>
        <location evidence="1">Cell envelope</location>
    </subcellularLocation>
</comment>
<dbReference type="PANTHER" id="PTHR30600">
    <property type="entry name" value="CYTOCHROME C PEROXIDASE-RELATED"/>
    <property type="match status" value="1"/>
</dbReference>
<keyword evidence="6 7" id="KW-0408">Iron</keyword>
<feature type="compositionally biased region" description="Gly residues" evidence="8">
    <location>
        <begin position="404"/>
        <end position="416"/>
    </location>
</feature>
<feature type="signal peptide" evidence="9">
    <location>
        <begin position="1"/>
        <end position="24"/>
    </location>
</feature>
<evidence type="ECO:0000256" key="7">
    <source>
        <dbReference type="PROSITE-ProRule" id="PRU00433"/>
    </source>
</evidence>
<keyword evidence="2 7" id="KW-0349">Heme</keyword>
<dbReference type="InterPro" id="IPR004852">
    <property type="entry name" value="Di-haem_cyt_c_peroxidsae"/>
</dbReference>
<evidence type="ECO:0000256" key="6">
    <source>
        <dbReference type="ARBA" id="ARBA00023004"/>
    </source>
</evidence>